<dbReference type="Gene3D" id="3.30.540.10">
    <property type="entry name" value="Fructose-1,6-Bisphosphatase, subunit A, domain 1"/>
    <property type="match status" value="1"/>
</dbReference>
<dbReference type="Pfam" id="PF00459">
    <property type="entry name" value="Inositol_P"/>
    <property type="match status" value="1"/>
</dbReference>
<feature type="binding site" evidence="4">
    <location>
        <position position="85"/>
    </location>
    <ligand>
        <name>Mg(2+)</name>
        <dbReference type="ChEBI" id="CHEBI:18420"/>
        <label>1</label>
        <note>catalytic</note>
    </ligand>
</feature>
<name>A0AAE3ZPZ0_9ACTN</name>
<keyword evidence="3 4" id="KW-0460">Magnesium</keyword>
<evidence type="ECO:0000256" key="3">
    <source>
        <dbReference type="ARBA" id="ARBA00022842"/>
    </source>
</evidence>
<gene>
    <name evidence="5" type="ORF">J2S44_002015</name>
</gene>
<dbReference type="InterPro" id="IPR000760">
    <property type="entry name" value="Inositol_monophosphatase-like"/>
</dbReference>
<dbReference type="GO" id="GO:0007165">
    <property type="term" value="P:signal transduction"/>
    <property type="evidence" value="ECO:0007669"/>
    <property type="project" value="TreeGrafter"/>
</dbReference>
<proteinExistence type="predicted"/>
<dbReference type="Proteomes" id="UP001183629">
    <property type="component" value="Unassembled WGS sequence"/>
</dbReference>
<evidence type="ECO:0000256" key="4">
    <source>
        <dbReference type="PIRSR" id="PIRSR600760-2"/>
    </source>
</evidence>
<keyword evidence="2 5" id="KW-0378">Hydrolase</keyword>
<feature type="binding site" evidence="4">
    <location>
        <position position="66"/>
    </location>
    <ligand>
        <name>Mg(2+)</name>
        <dbReference type="ChEBI" id="CHEBI:18420"/>
        <label>1</label>
        <note>catalytic</note>
    </ligand>
</feature>
<dbReference type="PRINTS" id="PR00377">
    <property type="entry name" value="IMPHPHTASES"/>
</dbReference>
<keyword evidence="6" id="KW-1185">Reference proteome</keyword>
<comment type="cofactor">
    <cofactor evidence="4">
        <name>Mg(2+)</name>
        <dbReference type="ChEBI" id="CHEBI:18420"/>
    </cofactor>
</comment>
<dbReference type="PANTHER" id="PTHR20854:SF4">
    <property type="entry name" value="INOSITOL-1-MONOPHOSPHATASE-RELATED"/>
    <property type="match status" value="1"/>
</dbReference>
<dbReference type="PANTHER" id="PTHR20854">
    <property type="entry name" value="INOSITOL MONOPHOSPHATASE"/>
    <property type="match status" value="1"/>
</dbReference>
<accession>A0AAE3ZPZ0</accession>
<evidence type="ECO:0000313" key="6">
    <source>
        <dbReference type="Proteomes" id="UP001183629"/>
    </source>
</evidence>
<evidence type="ECO:0000313" key="5">
    <source>
        <dbReference type="EMBL" id="MDR7321765.1"/>
    </source>
</evidence>
<evidence type="ECO:0000256" key="2">
    <source>
        <dbReference type="ARBA" id="ARBA00022801"/>
    </source>
</evidence>
<protein>
    <submittedName>
        <fullName evidence="5">Myo-inositol-1(Or 4)-monophosphatase</fullName>
        <ecNumber evidence="5">3.1.3.25</ecNumber>
    </submittedName>
</protein>
<dbReference type="AlphaFoldDB" id="A0AAE3ZPZ0"/>
<reference evidence="5 6" key="1">
    <citation type="submission" date="2023-07" db="EMBL/GenBank/DDBJ databases">
        <title>Sequencing the genomes of 1000 actinobacteria strains.</title>
        <authorList>
            <person name="Klenk H.-P."/>
        </authorList>
    </citation>
    <scope>NUCLEOTIDE SEQUENCE [LARGE SCALE GENOMIC DNA]</scope>
    <source>
        <strain evidence="5 6">DSM 44711</strain>
    </source>
</reference>
<organism evidence="5 6">
    <name type="scientific">Catenuloplanes niger</name>
    <dbReference type="NCBI Taxonomy" id="587534"/>
    <lineage>
        <taxon>Bacteria</taxon>
        <taxon>Bacillati</taxon>
        <taxon>Actinomycetota</taxon>
        <taxon>Actinomycetes</taxon>
        <taxon>Micromonosporales</taxon>
        <taxon>Micromonosporaceae</taxon>
        <taxon>Catenuloplanes</taxon>
    </lineage>
</organism>
<keyword evidence="1 4" id="KW-0479">Metal-binding</keyword>
<dbReference type="CDD" id="cd01637">
    <property type="entry name" value="IMPase_like"/>
    <property type="match status" value="1"/>
</dbReference>
<dbReference type="SUPFAM" id="SSF56655">
    <property type="entry name" value="Carbohydrate phosphatase"/>
    <property type="match status" value="1"/>
</dbReference>
<dbReference type="PROSITE" id="PS00629">
    <property type="entry name" value="IMP_1"/>
    <property type="match status" value="1"/>
</dbReference>
<feature type="binding site" evidence="4">
    <location>
        <position position="82"/>
    </location>
    <ligand>
        <name>Mg(2+)</name>
        <dbReference type="ChEBI" id="CHEBI:18420"/>
        <label>1</label>
        <note>catalytic</note>
    </ligand>
</feature>
<dbReference type="GO" id="GO:0006020">
    <property type="term" value="P:inositol metabolic process"/>
    <property type="evidence" value="ECO:0007669"/>
    <property type="project" value="TreeGrafter"/>
</dbReference>
<dbReference type="EMBL" id="JAVDYC010000001">
    <property type="protein sequence ID" value="MDR7321765.1"/>
    <property type="molecule type" value="Genomic_DNA"/>
</dbReference>
<dbReference type="InterPro" id="IPR020583">
    <property type="entry name" value="Inositol_monoP_metal-BS"/>
</dbReference>
<evidence type="ECO:0000256" key="1">
    <source>
        <dbReference type="ARBA" id="ARBA00022723"/>
    </source>
</evidence>
<sequence length="262" mass="27511">MPDIDSLLPAAHEAVDLARDMMRTMLPGVLTAKGDRDMASEVDLAIEQRVRAFLADRTPGVGFLGEEEGARGGDHGLTWSLDPVDGTVNFVHGSPLCAVSLGLVDGDRSVLGVIDLPFLGNRYWAAPAAGAFCDGVAIRASEVSALPEALVAIGDFAVGEDAAAKNRERFAILETLVPRVQRIRMLGTAATDLAWLAAGRLDALVMMSNKPWDTSAGTAIARSAGARIVDRDGSEHTFGSAATIACAPALADRLLPLLRDVL</sequence>
<comment type="caution">
    <text evidence="5">The sequence shown here is derived from an EMBL/GenBank/DDBJ whole genome shotgun (WGS) entry which is preliminary data.</text>
</comment>
<dbReference type="EC" id="3.1.3.25" evidence="5"/>
<dbReference type="RefSeq" id="WP_310411066.1">
    <property type="nucleotide sequence ID" value="NZ_JAVDYC010000001.1"/>
</dbReference>
<dbReference type="Gene3D" id="3.40.190.80">
    <property type="match status" value="1"/>
</dbReference>
<dbReference type="GO" id="GO:0046872">
    <property type="term" value="F:metal ion binding"/>
    <property type="evidence" value="ECO:0007669"/>
    <property type="project" value="UniProtKB-KW"/>
</dbReference>
<feature type="binding site" evidence="4">
    <location>
        <position position="213"/>
    </location>
    <ligand>
        <name>Mg(2+)</name>
        <dbReference type="ChEBI" id="CHEBI:18420"/>
        <label>1</label>
        <note>catalytic</note>
    </ligand>
</feature>
<dbReference type="GO" id="GO:0008934">
    <property type="term" value="F:inositol monophosphate 1-phosphatase activity"/>
    <property type="evidence" value="ECO:0007669"/>
    <property type="project" value="TreeGrafter"/>
</dbReference>